<evidence type="ECO:0000313" key="2">
    <source>
        <dbReference type="EMBL" id="HIH16212.1"/>
    </source>
</evidence>
<reference evidence="3" key="1">
    <citation type="journal article" date="2020" name="bioRxiv">
        <title>A rank-normalized archaeal taxonomy based on genome phylogeny resolves widespread incomplete and uneven classifications.</title>
        <authorList>
            <person name="Rinke C."/>
            <person name="Chuvochina M."/>
            <person name="Mussig A.J."/>
            <person name="Chaumeil P.-A."/>
            <person name="Waite D.W."/>
            <person name="Whitman W.B."/>
            <person name="Parks D.H."/>
            <person name="Hugenholtz P."/>
        </authorList>
    </citation>
    <scope>NUCLEOTIDE SEQUENCE [LARGE SCALE GENOMIC DNA]</scope>
</reference>
<dbReference type="EC" id="1.1.1.157" evidence="2"/>
<organism evidence="2 3">
    <name type="scientific">Candidatus Iainarchaeum sp</name>
    <dbReference type="NCBI Taxonomy" id="3101447"/>
    <lineage>
        <taxon>Archaea</taxon>
        <taxon>Candidatus Iainarchaeota</taxon>
        <taxon>Candidatus Iainarchaeia</taxon>
        <taxon>Candidatus Iainarchaeales</taxon>
        <taxon>Candidatus Iainarchaeaceae</taxon>
        <taxon>Candidatus Iainarchaeum</taxon>
    </lineage>
</organism>
<comment type="caution">
    <text evidence="2">The sequence shown here is derived from an EMBL/GenBank/DDBJ whole genome shotgun (WGS) entry which is preliminary data.</text>
</comment>
<dbReference type="SUPFAM" id="SSF48179">
    <property type="entry name" value="6-phosphogluconate dehydrogenase C-terminal domain-like"/>
    <property type="match status" value="1"/>
</dbReference>
<proteinExistence type="predicted"/>
<dbReference type="GO" id="GO:0008691">
    <property type="term" value="F:3-hydroxybutyryl-CoA dehydrogenase activity"/>
    <property type="evidence" value="ECO:0007669"/>
    <property type="project" value="UniProtKB-EC"/>
</dbReference>
<name>A0A7J4JEL3_9ARCH</name>
<dbReference type="GO" id="GO:0006631">
    <property type="term" value="P:fatty acid metabolic process"/>
    <property type="evidence" value="ECO:0007669"/>
    <property type="project" value="InterPro"/>
</dbReference>
<evidence type="ECO:0000259" key="1">
    <source>
        <dbReference type="Pfam" id="PF00725"/>
    </source>
</evidence>
<keyword evidence="2" id="KW-0560">Oxidoreductase</keyword>
<dbReference type="Pfam" id="PF00725">
    <property type="entry name" value="3HCDH"/>
    <property type="match status" value="1"/>
</dbReference>
<feature type="domain" description="3-hydroxyacyl-CoA dehydrogenase C-terminal" evidence="1">
    <location>
        <begin position="2"/>
        <end position="57"/>
    </location>
</feature>
<dbReference type="InterPro" id="IPR006108">
    <property type="entry name" value="3HC_DH_C"/>
</dbReference>
<dbReference type="AlphaFoldDB" id="A0A7J4JEL3"/>
<protein>
    <submittedName>
        <fullName evidence="2">3-hydroxybutyryl-CoA dehydrogenase</fullName>
        <ecNumber evidence="2">1.1.1.157</ecNumber>
    </submittedName>
</protein>
<feature type="non-terminal residue" evidence="2">
    <location>
        <position position="1"/>
    </location>
</feature>
<accession>A0A7J4JEL3</accession>
<dbReference type="Proteomes" id="UP000564964">
    <property type="component" value="Unassembled WGS sequence"/>
</dbReference>
<gene>
    <name evidence="2" type="ORF">HA252_02295</name>
</gene>
<dbReference type="InterPro" id="IPR013328">
    <property type="entry name" value="6PGD_dom2"/>
</dbReference>
<sequence length="58" mass="6334">QGVFELADAIGLDHCLESIQQLGCQPGQGALQPPKILVEKVRQGKLGLKTHAGFFEYR</sequence>
<evidence type="ECO:0000313" key="3">
    <source>
        <dbReference type="Proteomes" id="UP000564964"/>
    </source>
</evidence>
<dbReference type="EMBL" id="DUGH01000055">
    <property type="protein sequence ID" value="HIH16212.1"/>
    <property type="molecule type" value="Genomic_DNA"/>
</dbReference>
<dbReference type="Gene3D" id="1.10.1040.10">
    <property type="entry name" value="N-(1-d-carboxylethyl)-l-norvaline Dehydrogenase, domain 2"/>
    <property type="match status" value="1"/>
</dbReference>
<dbReference type="InterPro" id="IPR008927">
    <property type="entry name" value="6-PGluconate_DH-like_C_sf"/>
</dbReference>